<evidence type="ECO:0000256" key="2">
    <source>
        <dbReference type="ARBA" id="ARBA00022741"/>
    </source>
</evidence>
<feature type="region of interest" description="Disordered" evidence="5">
    <location>
        <begin position="375"/>
        <end position="402"/>
    </location>
</feature>
<dbReference type="InterPro" id="IPR006336">
    <property type="entry name" value="GCS2"/>
</dbReference>
<feature type="compositionally biased region" description="Basic and acidic residues" evidence="5">
    <location>
        <begin position="378"/>
        <end position="389"/>
    </location>
</feature>
<evidence type="ECO:0000256" key="1">
    <source>
        <dbReference type="ARBA" id="ARBA00022598"/>
    </source>
</evidence>
<dbReference type="GO" id="GO:0005524">
    <property type="term" value="F:ATP binding"/>
    <property type="evidence" value="ECO:0007669"/>
    <property type="project" value="UniProtKB-KW"/>
</dbReference>
<dbReference type="Gene3D" id="3.30.590.20">
    <property type="match status" value="1"/>
</dbReference>
<dbReference type="RefSeq" id="WP_123364287.1">
    <property type="nucleotide sequence ID" value="NZ_MOBO01000001.1"/>
</dbReference>
<dbReference type="GO" id="GO:0042398">
    <property type="term" value="P:modified amino acid biosynthetic process"/>
    <property type="evidence" value="ECO:0007669"/>
    <property type="project" value="InterPro"/>
</dbReference>
<comment type="function">
    <text evidence="4">ATP-dependent carboxylate-amine ligase which exhibits weak glutamate--cysteine ligase activity.</text>
</comment>
<dbReference type="InterPro" id="IPR011793">
    <property type="entry name" value="YbdK"/>
</dbReference>
<dbReference type="NCBIfam" id="TIGR02050">
    <property type="entry name" value="gshA_cyan_rel"/>
    <property type="match status" value="1"/>
</dbReference>
<accession>A0A423JXG4</accession>
<proteinExistence type="inferred from homology"/>
<dbReference type="Proteomes" id="UP000286351">
    <property type="component" value="Unassembled WGS sequence"/>
</dbReference>
<dbReference type="NCBIfam" id="NF010039">
    <property type="entry name" value="PRK13515.1"/>
    <property type="match status" value="1"/>
</dbReference>
<evidence type="ECO:0000313" key="6">
    <source>
        <dbReference type="EMBL" id="RON42371.1"/>
    </source>
</evidence>
<evidence type="ECO:0000313" key="7">
    <source>
        <dbReference type="Proteomes" id="UP000286351"/>
    </source>
</evidence>
<keyword evidence="2 4" id="KW-0547">Nucleotide-binding</keyword>
<dbReference type="AlphaFoldDB" id="A0A423JXG4"/>
<dbReference type="EMBL" id="MOBO01000001">
    <property type="protein sequence ID" value="RON42371.1"/>
    <property type="molecule type" value="Genomic_DNA"/>
</dbReference>
<evidence type="ECO:0000256" key="3">
    <source>
        <dbReference type="ARBA" id="ARBA00022840"/>
    </source>
</evidence>
<dbReference type="InterPro" id="IPR014746">
    <property type="entry name" value="Gln_synth/guanido_kin_cat_dom"/>
</dbReference>
<keyword evidence="1 4" id="KW-0436">Ligase</keyword>
<dbReference type="HAMAP" id="MF_01609">
    <property type="entry name" value="Glu_cys_ligase_2"/>
    <property type="match status" value="1"/>
</dbReference>
<dbReference type="PANTHER" id="PTHR36510">
    <property type="entry name" value="GLUTAMATE--CYSTEINE LIGASE 2-RELATED"/>
    <property type="match status" value="1"/>
</dbReference>
<dbReference type="GO" id="GO:0004357">
    <property type="term" value="F:glutamate-cysteine ligase activity"/>
    <property type="evidence" value="ECO:0007669"/>
    <property type="project" value="UniProtKB-EC"/>
</dbReference>
<keyword evidence="3 4" id="KW-0067">ATP-binding</keyword>
<feature type="compositionally biased region" description="Polar residues" evidence="5">
    <location>
        <begin position="390"/>
        <end position="402"/>
    </location>
</feature>
<gene>
    <name evidence="6" type="ORF">BK664_01965</name>
</gene>
<name>A0A423JXG4_9PSED</name>
<dbReference type="PANTHER" id="PTHR36510:SF1">
    <property type="entry name" value="GLUTAMATE--CYSTEINE LIGASE 2-RELATED"/>
    <property type="match status" value="1"/>
</dbReference>
<organism evidence="6 7">
    <name type="scientific">Pseudomonas brassicacearum</name>
    <dbReference type="NCBI Taxonomy" id="930166"/>
    <lineage>
        <taxon>Bacteria</taxon>
        <taxon>Pseudomonadati</taxon>
        <taxon>Pseudomonadota</taxon>
        <taxon>Gammaproteobacteria</taxon>
        <taxon>Pseudomonadales</taxon>
        <taxon>Pseudomonadaceae</taxon>
        <taxon>Pseudomonas</taxon>
    </lineage>
</organism>
<evidence type="ECO:0000256" key="4">
    <source>
        <dbReference type="HAMAP-Rule" id="MF_01609"/>
    </source>
</evidence>
<sequence>MNRKLKFGIEEEYFVTDPVTRRMPENLACAVAEKCKAELGQGFAYEMFQGQIEVASPIFTSVPEAADYFVNARGKLQRSLESVELGLLCAGTHPLTDWRSQHATNQKHFLQLFQDYQRVAQRSLLSGLHVHVEIPNHFDRIQVMNEVLPWMPLLLALSSSSPFWDGADSGFASYRQTACDEWPRMGIPEFLEDQSAYDAYIAFLISTGSMKHPSECWWGVRPSANYPTLELRMTDACPRLDDALCIASFFRLMIAYALSQPHPGSTYSPKTRWILMENRWRAKRFGIHAAFLIEGYHRSFSTEQWIFMAEQILGDTARELGVVNVFSQARRILRHGTSAERQRCVYEGALSLGCNVSEALSQVVDHLMMETAIGNHEPVSRRTQSEKLDQTSSSTLISSPNP</sequence>
<dbReference type="Pfam" id="PF04107">
    <property type="entry name" value="GCS2"/>
    <property type="match status" value="1"/>
</dbReference>
<dbReference type="SUPFAM" id="SSF55931">
    <property type="entry name" value="Glutamine synthetase/guanido kinase"/>
    <property type="match status" value="1"/>
</dbReference>
<dbReference type="InterPro" id="IPR050141">
    <property type="entry name" value="GCL_type2/YbdK_subfam"/>
</dbReference>
<comment type="caution">
    <text evidence="6">The sequence shown here is derived from an EMBL/GenBank/DDBJ whole genome shotgun (WGS) entry which is preliminary data.</text>
</comment>
<protein>
    <recommendedName>
        <fullName evidence="4">Putative glutamate--cysteine ligase 2</fullName>
        <ecNumber evidence="4">6.3.2.2</ecNumber>
    </recommendedName>
    <alternativeName>
        <fullName evidence="4">Gamma-glutamylcysteine synthetase 2</fullName>
        <shortName evidence="4">GCS 2</shortName>
        <shortName evidence="4">Gamma-GCS 2</shortName>
    </alternativeName>
</protein>
<dbReference type="EC" id="6.3.2.2" evidence="4"/>
<comment type="catalytic activity">
    <reaction evidence="4">
        <text>L-cysteine + L-glutamate + ATP = gamma-L-glutamyl-L-cysteine + ADP + phosphate + H(+)</text>
        <dbReference type="Rhea" id="RHEA:13285"/>
        <dbReference type="ChEBI" id="CHEBI:15378"/>
        <dbReference type="ChEBI" id="CHEBI:29985"/>
        <dbReference type="ChEBI" id="CHEBI:30616"/>
        <dbReference type="ChEBI" id="CHEBI:35235"/>
        <dbReference type="ChEBI" id="CHEBI:43474"/>
        <dbReference type="ChEBI" id="CHEBI:58173"/>
        <dbReference type="ChEBI" id="CHEBI:456216"/>
        <dbReference type="EC" id="6.3.2.2"/>
    </reaction>
</comment>
<reference evidence="6 7" key="1">
    <citation type="submission" date="2016-10" db="EMBL/GenBank/DDBJ databases">
        <title>Comparative genome analysis of multiple Pseudomonas spp. focuses on biocontrol and plant growth promoting traits.</title>
        <authorList>
            <person name="Tao X.-Y."/>
            <person name="Taylor C.G."/>
        </authorList>
    </citation>
    <scope>NUCLEOTIDE SEQUENCE [LARGE SCALE GENOMIC DNA]</scope>
    <source>
        <strain evidence="6 7">38D4</strain>
    </source>
</reference>
<comment type="similarity">
    <text evidence="4">Belongs to the glutamate--cysteine ligase type 2 family. YbdK subfamily.</text>
</comment>
<evidence type="ECO:0000256" key="5">
    <source>
        <dbReference type="SAM" id="MobiDB-lite"/>
    </source>
</evidence>